<reference evidence="2" key="1">
    <citation type="submission" date="2019-03" db="EMBL/GenBank/DDBJ databases">
        <authorList>
            <person name="Danneels B."/>
        </authorList>
    </citation>
    <scope>NUCLEOTIDE SEQUENCE</scope>
</reference>
<dbReference type="InterPro" id="IPR036388">
    <property type="entry name" value="WH-like_DNA-bd_sf"/>
</dbReference>
<dbReference type="AlphaFoldDB" id="A0A484Q319"/>
<evidence type="ECO:0000313" key="3">
    <source>
        <dbReference type="EMBL" id="VFR61383.1"/>
    </source>
</evidence>
<sequence>MKKFQTPDLVAEETGKLLEQEVYLNLVRTAEEVRMPLVELMASHGLSGKQYNALRAIRRGGPEGETPSGIGAQMAEPRADVTRLLDRLERDELIVRRADPDDRRVVRVLLSKRGKALLAGIDKPLVQLHRSQFAHMSPKDLQELSRLLVLARAPSP</sequence>
<name>A0A484Q319_9ZZZZ</name>
<dbReference type="InterPro" id="IPR036390">
    <property type="entry name" value="WH_DNA-bd_sf"/>
</dbReference>
<dbReference type="Pfam" id="PF12802">
    <property type="entry name" value="MarR_2"/>
    <property type="match status" value="1"/>
</dbReference>
<dbReference type="InterPro" id="IPR039422">
    <property type="entry name" value="MarR/SlyA-like"/>
</dbReference>
<gene>
    <name evidence="2" type="ORF">ANK1_4196</name>
    <name evidence="3" type="ORF">ANK2_4197</name>
</gene>
<evidence type="ECO:0000259" key="1">
    <source>
        <dbReference type="PROSITE" id="PS50995"/>
    </source>
</evidence>
<dbReference type="EMBL" id="CAADIA010000006">
    <property type="protein sequence ID" value="VFR32593.1"/>
    <property type="molecule type" value="Genomic_DNA"/>
</dbReference>
<dbReference type="PRINTS" id="PR00598">
    <property type="entry name" value="HTHMARR"/>
</dbReference>
<dbReference type="PANTHER" id="PTHR33164:SF43">
    <property type="entry name" value="HTH-TYPE TRANSCRIPTIONAL REPRESSOR YETL"/>
    <property type="match status" value="1"/>
</dbReference>
<evidence type="ECO:0000313" key="2">
    <source>
        <dbReference type="EMBL" id="VFR32593.1"/>
    </source>
</evidence>
<feature type="domain" description="HTH marR-type" evidence="1">
    <location>
        <begin position="19"/>
        <end position="153"/>
    </location>
</feature>
<dbReference type="SMART" id="SM00347">
    <property type="entry name" value="HTH_MARR"/>
    <property type="match status" value="1"/>
</dbReference>
<dbReference type="Gene3D" id="1.10.10.10">
    <property type="entry name" value="Winged helix-like DNA-binding domain superfamily/Winged helix DNA-binding domain"/>
    <property type="match status" value="1"/>
</dbReference>
<accession>A0A484Q319</accession>
<dbReference type="InterPro" id="IPR000835">
    <property type="entry name" value="HTH_MarR-typ"/>
</dbReference>
<dbReference type="GO" id="GO:0006950">
    <property type="term" value="P:response to stress"/>
    <property type="evidence" value="ECO:0007669"/>
    <property type="project" value="TreeGrafter"/>
</dbReference>
<dbReference type="PROSITE" id="PS50995">
    <property type="entry name" value="HTH_MARR_2"/>
    <property type="match status" value="1"/>
</dbReference>
<protein>
    <submittedName>
        <fullName evidence="2">Transcriptional regulator, MarR family</fullName>
    </submittedName>
</protein>
<dbReference type="EMBL" id="CAADIF010000005">
    <property type="protein sequence ID" value="VFR61383.1"/>
    <property type="molecule type" value="Genomic_DNA"/>
</dbReference>
<dbReference type="PANTHER" id="PTHR33164">
    <property type="entry name" value="TRANSCRIPTIONAL REGULATOR, MARR FAMILY"/>
    <property type="match status" value="1"/>
</dbReference>
<dbReference type="GO" id="GO:0003700">
    <property type="term" value="F:DNA-binding transcription factor activity"/>
    <property type="evidence" value="ECO:0007669"/>
    <property type="project" value="InterPro"/>
</dbReference>
<organism evidence="2">
    <name type="scientific">plant metagenome</name>
    <dbReference type="NCBI Taxonomy" id="1297885"/>
    <lineage>
        <taxon>unclassified sequences</taxon>
        <taxon>metagenomes</taxon>
        <taxon>organismal metagenomes</taxon>
    </lineage>
</organism>
<dbReference type="SUPFAM" id="SSF46785">
    <property type="entry name" value="Winged helix' DNA-binding domain"/>
    <property type="match status" value="1"/>
</dbReference>
<proteinExistence type="predicted"/>